<keyword evidence="1" id="KW-1133">Transmembrane helix</keyword>
<name>A0ABU2F8H3_9EURY</name>
<reference evidence="3 4" key="1">
    <citation type="submission" date="2022-06" db="EMBL/GenBank/DDBJ databases">
        <title>Haloarcula sp. a new haloarchaeum isolate from saline soil.</title>
        <authorList>
            <person name="Strakova D."/>
            <person name="Galisteo C."/>
            <person name="Sanchez-Porro C."/>
            <person name="Ventosa A."/>
        </authorList>
    </citation>
    <scope>NUCLEOTIDE SEQUENCE [LARGE SCALE GENOMIC DNA]</scope>
    <source>
        <strain evidence="3 4">S1CR25-12</strain>
    </source>
</reference>
<gene>
    <name evidence="3" type="ORF">NDI56_01835</name>
</gene>
<feature type="transmembrane region" description="Helical" evidence="1">
    <location>
        <begin position="65"/>
        <end position="83"/>
    </location>
</feature>
<protein>
    <recommendedName>
        <fullName evidence="2">DUF7313 domain-containing protein</fullName>
    </recommendedName>
</protein>
<feature type="transmembrane region" description="Helical" evidence="1">
    <location>
        <begin position="25"/>
        <end position="44"/>
    </location>
</feature>
<dbReference type="Pfam" id="PF23995">
    <property type="entry name" value="DUF7313"/>
    <property type="match status" value="1"/>
</dbReference>
<evidence type="ECO:0000256" key="1">
    <source>
        <dbReference type="SAM" id="Phobius"/>
    </source>
</evidence>
<dbReference type="EMBL" id="JAMQON010000001">
    <property type="protein sequence ID" value="MDS0258145.1"/>
    <property type="molecule type" value="Genomic_DNA"/>
</dbReference>
<sequence length="153" mass="16925">MQPDVILFGPLDTILGSEAPGGALVIEYVLFVFVLANFGTRLLAHRRHESQYEEGGAEAITRHPAHTATNFLLVITSFLYMTIAAHGGTVMSVLVLGAVITDFFEFESRKVEARRDIPLERPKGALVAVALVFMYASYQALFWIIKEPWSAVI</sequence>
<accession>A0ABU2F8H3</accession>
<feature type="domain" description="DUF7313" evidence="2">
    <location>
        <begin position="5"/>
        <end position="153"/>
    </location>
</feature>
<proteinExistence type="predicted"/>
<dbReference type="InterPro" id="IPR055737">
    <property type="entry name" value="DUF7313"/>
</dbReference>
<dbReference type="Proteomes" id="UP001259659">
    <property type="component" value="Unassembled WGS sequence"/>
</dbReference>
<keyword evidence="4" id="KW-1185">Reference proteome</keyword>
<evidence type="ECO:0000259" key="2">
    <source>
        <dbReference type="Pfam" id="PF23995"/>
    </source>
</evidence>
<feature type="transmembrane region" description="Helical" evidence="1">
    <location>
        <begin position="126"/>
        <end position="145"/>
    </location>
</feature>
<evidence type="ECO:0000313" key="4">
    <source>
        <dbReference type="Proteomes" id="UP001259659"/>
    </source>
</evidence>
<organism evidence="3 4">
    <name type="scientific">Haloarcula saliterrae</name>
    <dbReference type="NCBI Taxonomy" id="2950534"/>
    <lineage>
        <taxon>Archaea</taxon>
        <taxon>Methanobacteriati</taxon>
        <taxon>Methanobacteriota</taxon>
        <taxon>Stenosarchaea group</taxon>
        <taxon>Halobacteria</taxon>
        <taxon>Halobacteriales</taxon>
        <taxon>Haloarculaceae</taxon>
        <taxon>Haloarcula</taxon>
    </lineage>
</organism>
<keyword evidence="1" id="KW-0472">Membrane</keyword>
<comment type="caution">
    <text evidence="3">The sequence shown here is derived from an EMBL/GenBank/DDBJ whole genome shotgun (WGS) entry which is preliminary data.</text>
</comment>
<evidence type="ECO:0000313" key="3">
    <source>
        <dbReference type="EMBL" id="MDS0258145.1"/>
    </source>
</evidence>
<dbReference type="RefSeq" id="WP_310917706.1">
    <property type="nucleotide sequence ID" value="NZ_JAMQON010000001.1"/>
</dbReference>
<keyword evidence="1" id="KW-0812">Transmembrane</keyword>